<dbReference type="OrthoDB" id="15514at2157"/>
<dbReference type="AlphaFoldDB" id="A0A7D5ICU1"/>
<evidence type="ECO:0000256" key="1">
    <source>
        <dbReference type="ARBA" id="ARBA00022741"/>
    </source>
</evidence>
<dbReference type="FunFam" id="3.40.50.300:FF:002865">
    <property type="entry name" value="DNA-binding protein MutS2"/>
    <property type="match status" value="1"/>
</dbReference>
<dbReference type="InterPro" id="IPR010994">
    <property type="entry name" value="RuvA_2-like"/>
</dbReference>
<dbReference type="PIRSF" id="PIRSF029254">
    <property type="entry name" value="MutS_C_archaeal"/>
    <property type="match status" value="1"/>
</dbReference>
<evidence type="ECO:0000256" key="2">
    <source>
        <dbReference type="ARBA" id="ARBA00022840"/>
    </source>
</evidence>
<dbReference type="InterPro" id="IPR045076">
    <property type="entry name" value="MutS"/>
</dbReference>
<organism evidence="6 7">
    <name type="scientific">Methanolobus zinderi</name>
    <dbReference type="NCBI Taxonomy" id="536044"/>
    <lineage>
        <taxon>Archaea</taxon>
        <taxon>Methanobacteriati</taxon>
        <taxon>Methanobacteriota</taxon>
        <taxon>Stenosarchaea group</taxon>
        <taxon>Methanomicrobia</taxon>
        <taxon>Methanosarcinales</taxon>
        <taxon>Methanosarcinaceae</taxon>
        <taxon>Methanolobus</taxon>
    </lineage>
</organism>
<dbReference type="Gene3D" id="1.10.150.20">
    <property type="entry name" value="5' to 3' exonuclease, C-terminal subdomain"/>
    <property type="match status" value="1"/>
</dbReference>
<dbReference type="SUPFAM" id="SSF47781">
    <property type="entry name" value="RuvA domain 2-like"/>
    <property type="match status" value="1"/>
</dbReference>
<reference evidence="6 7" key="1">
    <citation type="submission" date="2020-06" db="EMBL/GenBank/DDBJ databases">
        <title>Methanolobus halotolerans sp. nov., isolated from a saline lake Tus in Siberia.</title>
        <authorList>
            <person name="Shen Y."/>
            <person name="Chen S.-C."/>
            <person name="Lai M.-C."/>
            <person name="Huang H.-H."/>
            <person name="Chiu H.-H."/>
            <person name="Tang S.-L."/>
            <person name="Rogozin D.Y."/>
            <person name="Degermendzhy A.G."/>
        </authorList>
    </citation>
    <scope>NUCLEOTIDE SEQUENCE [LARGE SCALE GENOMIC DNA]</scope>
    <source>
        <strain evidence="6 7">DSM 21339</strain>
    </source>
</reference>
<dbReference type="InterPro" id="IPR012401">
    <property type="entry name" value="DNA-bd_MutS2_arc"/>
</dbReference>
<dbReference type="SUPFAM" id="SSF52540">
    <property type="entry name" value="P-loop containing nucleoside triphosphate hydrolases"/>
    <property type="match status" value="1"/>
</dbReference>
<proteinExistence type="inferred from homology"/>
<dbReference type="InterPro" id="IPR000432">
    <property type="entry name" value="DNA_mismatch_repair_MutS_C"/>
</dbReference>
<dbReference type="EMBL" id="CP058215">
    <property type="protein sequence ID" value="QLC51029.1"/>
    <property type="molecule type" value="Genomic_DNA"/>
</dbReference>
<evidence type="ECO:0000256" key="3">
    <source>
        <dbReference type="ARBA" id="ARBA00023125"/>
    </source>
</evidence>
<gene>
    <name evidence="4" type="primary">mutS2</name>
    <name evidence="6" type="ORF">HWN40_12735</name>
</gene>
<sequence>MSADIESLRAVPGIGDKMAKRFIEHFGTESLALEAILRADIAGISQVEGIGQRFAISLVHDIRSKTEGVGISDFLRTEEAMAVYEKLLELIKDYAHTSYARDKLHIHIPYPSKRSDAIMQMRSSVSGYMETAKLLGEDTEIVSMLTRVKPLNIKLTVPKIRDRVIICAEQETFEYARERFGSMMDVQLAGSLSEFVDMARGYSHVVAADDVYLSFDLPEDIHPEFISDIRKSQDWQIIPEKEMIVFSRNLSSLQCAIDVVRILRSRNVSFLDDVSDDELEVLASTLSLIDDEGNVIEGTDEEIDRLRYVIANLDACVAAALKDANLKFDESLAKSEFTLGGQDMLRVMKGSMEVKDVMGKQLHESYYSVMKECAASICDELNLQKKEMLFIDALFPDEICHPVELDREQLSSFRQHMERRVLTRQLEHKRELGKVLSSYLDIARNMIREVLDFDVGFAVACFARDNGLEMPEIVDGPGLALEQGRNLFIASRHGDVVPIDYSVGRNSYSPEGDDSRVILLSGVNSGGKTSMLELIAQSVILTHMGFPVPAESSEISLTDGFYYFAKSKGTLDAGAFETTLTEFAVVADDSAKMVLADELESITEPGASAKIIAGILEVLTENKQSMSVFVSHLPELILENTTCKIRVDGIEASGLDADLNLVVERSPRYNYVAKSTPELIVERLSKKTSGGEQAFYEKLKKKFN</sequence>
<keyword evidence="6" id="KW-0255">Endonuclease</keyword>
<keyword evidence="1 4" id="KW-0547">Nucleotide-binding</keyword>
<name>A0A7D5ICU1_9EURY</name>
<keyword evidence="7" id="KW-1185">Reference proteome</keyword>
<keyword evidence="4" id="KW-0378">Hydrolase</keyword>
<dbReference type="HAMAP" id="MF_00971">
    <property type="entry name" value="MutS2_archaea"/>
    <property type="match status" value="1"/>
</dbReference>
<dbReference type="RefSeq" id="WP_176966084.1">
    <property type="nucleotide sequence ID" value="NZ_CP058215.1"/>
</dbReference>
<dbReference type="Pfam" id="PF14520">
    <property type="entry name" value="HHH_5"/>
    <property type="match status" value="1"/>
</dbReference>
<evidence type="ECO:0000256" key="4">
    <source>
        <dbReference type="HAMAP-Rule" id="MF_00971"/>
    </source>
</evidence>
<feature type="domain" description="DNA mismatch repair proteins mutS family" evidence="5">
    <location>
        <begin position="515"/>
        <end position="704"/>
    </location>
</feature>
<protein>
    <recommendedName>
        <fullName evidence="4">DNA-binding protein MutS2</fullName>
    </recommendedName>
</protein>
<dbReference type="PANTHER" id="PTHR11361">
    <property type="entry name" value="DNA MISMATCH REPAIR PROTEIN MUTS FAMILY MEMBER"/>
    <property type="match status" value="1"/>
</dbReference>
<keyword evidence="3 4" id="KW-0238">DNA-binding</keyword>
<comment type="function">
    <text evidence="4">Has ATPase and non-specific DNA-binding activities.</text>
</comment>
<dbReference type="GO" id="GO:0005524">
    <property type="term" value="F:ATP binding"/>
    <property type="evidence" value="ECO:0007669"/>
    <property type="project" value="UniProtKB-UniRule"/>
</dbReference>
<dbReference type="SMART" id="SM00534">
    <property type="entry name" value="MUTSac"/>
    <property type="match status" value="1"/>
</dbReference>
<dbReference type="Proteomes" id="UP000509594">
    <property type="component" value="Chromosome"/>
</dbReference>
<dbReference type="PANTHER" id="PTHR11361:SF125">
    <property type="entry name" value="DNA-BINDING PROTEIN MUTS2"/>
    <property type="match status" value="1"/>
</dbReference>
<evidence type="ECO:0000313" key="7">
    <source>
        <dbReference type="Proteomes" id="UP000509594"/>
    </source>
</evidence>
<dbReference type="KEGG" id="mzi:HWN40_12735"/>
<dbReference type="GO" id="GO:0016787">
    <property type="term" value="F:hydrolase activity"/>
    <property type="evidence" value="ECO:0007669"/>
    <property type="project" value="UniProtKB-KW"/>
</dbReference>
<comment type="similarity">
    <text evidence="4">Belongs to the DNA mismatch repair MutS family. Archaeal Muts2 subfamily.</text>
</comment>
<feature type="binding site" evidence="4">
    <location>
        <begin position="522"/>
        <end position="529"/>
    </location>
    <ligand>
        <name>ATP</name>
        <dbReference type="ChEBI" id="CHEBI:30616"/>
    </ligand>
</feature>
<dbReference type="GO" id="GO:0004519">
    <property type="term" value="F:endonuclease activity"/>
    <property type="evidence" value="ECO:0007669"/>
    <property type="project" value="UniProtKB-KW"/>
</dbReference>
<keyword evidence="6" id="KW-0540">Nuclease</keyword>
<dbReference type="Pfam" id="PF00488">
    <property type="entry name" value="MutS_V"/>
    <property type="match status" value="1"/>
</dbReference>
<keyword evidence="2 4" id="KW-0067">ATP-binding</keyword>
<dbReference type="InterPro" id="IPR027417">
    <property type="entry name" value="P-loop_NTPase"/>
</dbReference>
<dbReference type="GO" id="GO:0006298">
    <property type="term" value="P:mismatch repair"/>
    <property type="evidence" value="ECO:0007669"/>
    <property type="project" value="InterPro"/>
</dbReference>
<dbReference type="GO" id="GO:0140664">
    <property type="term" value="F:ATP-dependent DNA damage sensor activity"/>
    <property type="evidence" value="ECO:0007669"/>
    <property type="project" value="InterPro"/>
</dbReference>
<accession>A0A7D5ICU1</accession>
<comment type="cofactor">
    <cofactor evidence="4">
        <name>a divalent metal cation</name>
        <dbReference type="ChEBI" id="CHEBI:60240"/>
    </cofactor>
</comment>
<dbReference type="GeneID" id="55822556"/>
<evidence type="ECO:0000313" key="6">
    <source>
        <dbReference type="EMBL" id="QLC51029.1"/>
    </source>
</evidence>
<dbReference type="Gene3D" id="3.40.50.300">
    <property type="entry name" value="P-loop containing nucleotide triphosphate hydrolases"/>
    <property type="match status" value="1"/>
</dbReference>
<dbReference type="GO" id="GO:0030983">
    <property type="term" value="F:mismatched DNA binding"/>
    <property type="evidence" value="ECO:0007669"/>
    <property type="project" value="InterPro"/>
</dbReference>
<evidence type="ECO:0000259" key="5">
    <source>
        <dbReference type="SMART" id="SM00534"/>
    </source>
</evidence>